<organism evidence="3 4">
    <name type="scientific">Shewanella inventionis</name>
    <dbReference type="NCBI Taxonomy" id="1738770"/>
    <lineage>
        <taxon>Bacteria</taxon>
        <taxon>Pseudomonadati</taxon>
        <taxon>Pseudomonadota</taxon>
        <taxon>Gammaproteobacteria</taxon>
        <taxon>Alteromonadales</taxon>
        <taxon>Shewanellaceae</taxon>
        <taxon>Shewanella</taxon>
    </lineage>
</organism>
<dbReference type="RefSeq" id="WP_188741252.1">
    <property type="nucleotide sequence ID" value="NZ_BMII01000081.1"/>
</dbReference>
<evidence type="ECO:0000313" key="4">
    <source>
        <dbReference type="Proteomes" id="UP000617555"/>
    </source>
</evidence>
<reference evidence="4" key="1">
    <citation type="journal article" date="2019" name="Int. J. Syst. Evol. Microbiol.">
        <title>The Global Catalogue of Microorganisms (GCM) 10K type strain sequencing project: providing services to taxonomists for standard genome sequencing and annotation.</title>
        <authorList>
            <consortium name="The Broad Institute Genomics Platform"/>
            <consortium name="The Broad Institute Genome Sequencing Center for Infectious Disease"/>
            <person name="Wu L."/>
            <person name="Ma J."/>
        </authorList>
    </citation>
    <scope>NUCLEOTIDE SEQUENCE [LARGE SCALE GENOMIC DNA]</scope>
    <source>
        <strain evidence="4">CGMCC 1.15339</strain>
    </source>
</reference>
<keyword evidence="4" id="KW-1185">Reference proteome</keyword>
<accession>A0ABQ1JU65</accession>
<feature type="region of interest" description="Disordered" evidence="1">
    <location>
        <begin position="26"/>
        <end position="49"/>
    </location>
</feature>
<evidence type="ECO:0000256" key="2">
    <source>
        <dbReference type="SAM" id="SignalP"/>
    </source>
</evidence>
<feature type="chain" id="PRO_5045786414" evidence="2">
    <location>
        <begin position="23"/>
        <end position="236"/>
    </location>
</feature>
<dbReference type="PROSITE" id="PS51257">
    <property type="entry name" value="PROKAR_LIPOPROTEIN"/>
    <property type="match status" value="1"/>
</dbReference>
<sequence length="236" mass="24740">MKKNIALFIYTAVITVFLSACGGGSDSDENDSSSVTPTPPVTTQPSQPMTVSTSLINASVDELGSVSGSFSASNVSGTLSATSSYSGKGKVKIDVSGNSVNVTFTAPEMNNDVIEQFVVTAKDSKTSHTVTFTANVKNTSATSKVSFLTAYASSVSQKSLFADMTNIYRFYSSAAVYVGETTVSDADDYQDAFSDTQTVAYSTLAKNSSYSSTAITKMLADYKAGITWPPILTGSF</sequence>
<comment type="caution">
    <text evidence="3">The sequence shown here is derived from an EMBL/GenBank/DDBJ whole genome shotgun (WGS) entry which is preliminary data.</text>
</comment>
<gene>
    <name evidence="3" type="ORF">GCM10011607_42320</name>
</gene>
<dbReference type="Proteomes" id="UP000617555">
    <property type="component" value="Unassembled WGS sequence"/>
</dbReference>
<dbReference type="EMBL" id="BMII01000081">
    <property type="protein sequence ID" value="GGB77716.1"/>
    <property type="molecule type" value="Genomic_DNA"/>
</dbReference>
<protein>
    <submittedName>
        <fullName evidence="3">Uncharacterized protein</fullName>
    </submittedName>
</protein>
<keyword evidence="2" id="KW-0732">Signal</keyword>
<evidence type="ECO:0000313" key="3">
    <source>
        <dbReference type="EMBL" id="GGB77716.1"/>
    </source>
</evidence>
<name>A0ABQ1JU65_9GAMM</name>
<feature type="signal peptide" evidence="2">
    <location>
        <begin position="1"/>
        <end position="22"/>
    </location>
</feature>
<evidence type="ECO:0000256" key="1">
    <source>
        <dbReference type="SAM" id="MobiDB-lite"/>
    </source>
</evidence>
<proteinExistence type="predicted"/>